<feature type="transmembrane region" description="Helical" evidence="7">
    <location>
        <begin position="135"/>
        <end position="153"/>
    </location>
</feature>
<gene>
    <name evidence="8" type="ORF">SDC9_105960</name>
</gene>
<feature type="transmembrane region" description="Helical" evidence="7">
    <location>
        <begin position="107"/>
        <end position="129"/>
    </location>
</feature>
<feature type="transmembrane region" description="Helical" evidence="7">
    <location>
        <begin position="44"/>
        <end position="66"/>
    </location>
</feature>
<dbReference type="PANTHER" id="PTHR33508">
    <property type="entry name" value="UPF0056 MEMBRANE PROTEIN YHCE"/>
    <property type="match status" value="1"/>
</dbReference>
<dbReference type="PANTHER" id="PTHR33508:SF1">
    <property type="entry name" value="UPF0056 MEMBRANE PROTEIN YHCE"/>
    <property type="match status" value="1"/>
</dbReference>
<feature type="transmembrane region" description="Helical" evidence="7">
    <location>
        <begin position="6"/>
        <end position="32"/>
    </location>
</feature>
<dbReference type="AlphaFoldDB" id="A0A645B104"/>
<evidence type="ECO:0000256" key="7">
    <source>
        <dbReference type="SAM" id="Phobius"/>
    </source>
</evidence>
<dbReference type="EMBL" id="VSSQ01017131">
    <property type="protein sequence ID" value="MPM59122.1"/>
    <property type="molecule type" value="Genomic_DNA"/>
</dbReference>
<evidence type="ECO:0000256" key="1">
    <source>
        <dbReference type="ARBA" id="ARBA00004651"/>
    </source>
</evidence>
<keyword evidence="3" id="KW-1003">Cell membrane</keyword>
<dbReference type="InterPro" id="IPR002771">
    <property type="entry name" value="Multi_antbiot-R_MarC"/>
</dbReference>
<keyword evidence="6 7" id="KW-0472">Membrane</keyword>
<keyword evidence="5 7" id="KW-1133">Transmembrane helix</keyword>
<evidence type="ECO:0000256" key="6">
    <source>
        <dbReference type="ARBA" id="ARBA00023136"/>
    </source>
</evidence>
<comment type="subcellular location">
    <subcellularLocation>
        <location evidence="1">Cell membrane</location>
        <topology evidence="1">Multi-pass membrane protein</topology>
    </subcellularLocation>
</comment>
<accession>A0A645B104</accession>
<evidence type="ECO:0000256" key="2">
    <source>
        <dbReference type="ARBA" id="ARBA00009784"/>
    </source>
</evidence>
<sequence length="203" mass="22178">MPGFNFVEIISAFLVLFAIIDVTGSVPIFLNLRSQNKIIEPFKASSYSLIILILFLFVGEAILKLFQVDLSSFAIAGALVILIISIEMIFGVEIFKIDENVSGDSSATLVPVVFPLITGPGTFTTLLAMRAEYSTINIIIALTLNIIFVYVVLRYLDVVKRVMGVGGVFILRKFFGVILMAIAVRLITSNLNALITLVQAQAL</sequence>
<comment type="similarity">
    <text evidence="2">Belongs to the UPF0056 (MarC) family.</text>
</comment>
<reference evidence="8" key="1">
    <citation type="submission" date="2019-08" db="EMBL/GenBank/DDBJ databases">
        <authorList>
            <person name="Kucharzyk K."/>
            <person name="Murdoch R.W."/>
            <person name="Higgins S."/>
            <person name="Loffler F."/>
        </authorList>
    </citation>
    <scope>NUCLEOTIDE SEQUENCE</scope>
</reference>
<evidence type="ECO:0000256" key="5">
    <source>
        <dbReference type="ARBA" id="ARBA00022989"/>
    </source>
</evidence>
<dbReference type="GO" id="GO:0005886">
    <property type="term" value="C:plasma membrane"/>
    <property type="evidence" value="ECO:0007669"/>
    <property type="project" value="UniProtKB-SubCell"/>
</dbReference>
<comment type="caution">
    <text evidence="8">The sequence shown here is derived from an EMBL/GenBank/DDBJ whole genome shotgun (WGS) entry which is preliminary data.</text>
</comment>
<keyword evidence="4 7" id="KW-0812">Transmembrane</keyword>
<evidence type="ECO:0000256" key="3">
    <source>
        <dbReference type="ARBA" id="ARBA00022475"/>
    </source>
</evidence>
<proteinExistence type="inferred from homology"/>
<protein>
    <submittedName>
        <fullName evidence="8">Uncharacterized protein</fullName>
    </submittedName>
</protein>
<feature type="transmembrane region" description="Helical" evidence="7">
    <location>
        <begin position="72"/>
        <end position="95"/>
    </location>
</feature>
<organism evidence="8">
    <name type="scientific">bioreactor metagenome</name>
    <dbReference type="NCBI Taxonomy" id="1076179"/>
    <lineage>
        <taxon>unclassified sequences</taxon>
        <taxon>metagenomes</taxon>
        <taxon>ecological metagenomes</taxon>
    </lineage>
</organism>
<evidence type="ECO:0000313" key="8">
    <source>
        <dbReference type="EMBL" id="MPM59122.1"/>
    </source>
</evidence>
<dbReference type="Pfam" id="PF01914">
    <property type="entry name" value="MarC"/>
    <property type="match status" value="1"/>
</dbReference>
<name>A0A645B104_9ZZZZ</name>
<evidence type="ECO:0000256" key="4">
    <source>
        <dbReference type="ARBA" id="ARBA00022692"/>
    </source>
</evidence>